<dbReference type="SUPFAM" id="SSF55073">
    <property type="entry name" value="Nucleotide cyclase"/>
    <property type="match status" value="1"/>
</dbReference>
<proteinExistence type="predicted"/>
<dbReference type="InterPro" id="IPR029787">
    <property type="entry name" value="Nucleotide_cyclase"/>
</dbReference>
<dbReference type="CDD" id="cd01949">
    <property type="entry name" value="GGDEF"/>
    <property type="match status" value="1"/>
</dbReference>
<dbReference type="GO" id="GO:0052621">
    <property type="term" value="F:diguanylate cyclase activity"/>
    <property type="evidence" value="ECO:0007669"/>
    <property type="project" value="UniProtKB-EC"/>
</dbReference>
<reference evidence="7" key="1">
    <citation type="submission" date="2015-05" db="EMBL/GenBank/DDBJ databases">
        <title>Draft genome of Nitrosomonas communis strain Nm2.</title>
        <authorList>
            <person name="Kozlowski J.A."/>
            <person name="Kits K.D."/>
            <person name="Stein L.Y."/>
        </authorList>
    </citation>
    <scope>NUCLEOTIDE SEQUENCE [LARGE SCALE GENOMIC DNA]</scope>
    <source>
        <strain evidence="7">Nm2</strain>
    </source>
</reference>
<reference evidence="5 7" key="2">
    <citation type="journal article" date="2016" name="Genome Announc.">
        <title>Genome Sequence of Nitrosomonas communis Strain Nm2, a Mesophilic Ammonia-Oxidizing Bacterium Isolated from Mediterranean Soil.</title>
        <authorList>
            <person name="Kozlowski J.A."/>
            <person name="Kits K.D."/>
            <person name="Stein L.Y."/>
        </authorList>
    </citation>
    <scope>NUCLEOTIDE SEQUENCE [LARGE SCALE GENOMIC DNA]</scope>
    <source>
        <strain evidence="5 7">Nm2</strain>
    </source>
</reference>
<dbReference type="Proteomes" id="UP000324176">
    <property type="component" value="Unassembled WGS sequence"/>
</dbReference>
<dbReference type="KEGG" id="nco:AAW31_05035"/>
<dbReference type="PANTHER" id="PTHR45138">
    <property type="entry name" value="REGULATORY COMPONENTS OF SENSORY TRANSDUCTION SYSTEM"/>
    <property type="match status" value="1"/>
</dbReference>
<organism evidence="5 7">
    <name type="scientific">Nitrosomonas communis</name>
    <dbReference type="NCBI Taxonomy" id="44574"/>
    <lineage>
        <taxon>Bacteria</taxon>
        <taxon>Pseudomonadati</taxon>
        <taxon>Pseudomonadota</taxon>
        <taxon>Betaproteobacteria</taxon>
        <taxon>Nitrosomonadales</taxon>
        <taxon>Nitrosomonadaceae</taxon>
        <taxon>Nitrosomonas</taxon>
    </lineage>
</organism>
<dbReference type="EC" id="2.7.7.65" evidence="1"/>
<dbReference type="Pfam" id="PF00990">
    <property type="entry name" value="GGDEF"/>
    <property type="match status" value="1"/>
</dbReference>
<evidence type="ECO:0000313" key="5">
    <source>
        <dbReference type="EMBL" id="AKH37312.1"/>
    </source>
</evidence>
<dbReference type="EMBL" id="CP011451">
    <property type="protein sequence ID" value="AKH37312.1"/>
    <property type="molecule type" value="Genomic_DNA"/>
</dbReference>
<reference evidence="6 8" key="3">
    <citation type="submission" date="2019-07" db="EMBL/GenBank/DDBJ databases">
        <title>Active sludge and wastewater microbial communities from Klosterneuburg, Austria.</title>
        <authorList>
            <person name="Wagner M."/>
        </authorList>
    </citation>
    <scope>NUCLEOTIDE SEQUENCE [LARGE SCALE GENOMIC DNA]</scope>
    <source>
        <strain evidence="6 8">Nm2</strain>
    </source>
</reference>
<comment type="catalytic activity">
    <reaction evidence="2">
        <text>2 GTP = 3',3'-c-di-GMP + 2 diphosphate</text>
        <dbReference type="Rhea" id="RHEA:24898"/>
        <dbReference type="ChEBI" id="CHEBI:33019"/>
        <dbReference type="ChEBI" id="CHEBI:37565"/>
        <dbReference type="ChEBI" id="CHEBI:58805"/>
        <dbReference type="EC" id="2.7.7.65"/>
    </reaction>
</comment>
<name>A0A0F7KEQ2_9PROT</name>
<sequence>MQTLSEMRLKLVKSSEVGEENETSEESSKALLTVDEYYQHAEQYAHEIRKTHDVNEIIRILDAVLSETRDLHQSDEMSNSRHKISDTEQKIESLKHELALIRELVHTDQMTGLFNRRGLDEHFIREAARADRSKNPLCVILIDLDNFKEINEIYGYPFGDNVLISLARTIKNALRPTDVVARYGGEEFIILLPDTEINDAVRIIQRLQRMLASNPVLNKDNQPVSITISGGVTLRQTDEHQHTVIKRVDEALFRAKNTGLSQIEVAL</sequence>
<protein>
    <recommendedName>
        <fullName evidence="1">diguanylate cyclase</fullName>
        <ecNumber evidence="1">2.7.7.65</ecNumber>
    </recommendedName>
</protein>
<dbReference type="PATRIC" id="fig|44574.3.peg.1214"/>
<evidence type="ECO:0000256" key="3">
    <source>
        <dbReference type="SAM" id="Coils"/>
    </source>
</evidence>
<dbReference type="PROSITE" id="PS50887">
    <property type="entry name" value="GGDEF"/>
    <property type="match status" value="1"/>
</dbReference>
<evidence type="ECO:0000313" key="6">
    <source>
        <dbReference type="EMBL" id="TYP82957.1"/>
    </source>
</evidence>
<evidence type="ECO:0000313" key="7">
    <source>
        <dbReference type="Proteomes" id="UP000034156"/>
    </source>
</evidence>
<dbReference type="AlphaFoldDB" id="A0A0F7KEQ2"/>
<dbReference type="InterPro" id="IPR050469">
    <property type="entry name" value="Diguanylate_Cyclase"/>
</dbReference>
<dbReference type="OrthoDB" id="9813903at2"/>
<dbReference type="EMBL" id="VNHT01000043">
    <property type="protein sequence ID" value="TYP82957.1"/>
    <property type="molecule type" value="Genomic_DNA"/>
</dbReference>
<evidence type="ECO:0000259" key="4">
    <source>
        <dbReference type="PROSITE" id="PS50887"/>
    </source>
</evidence>
<accession>A0A0F7KEQ2</accession>
<evidence type="ECO:0000313" key="8">
    <source>
        <dbReference type="Proteomes" id="UP000324176"/>
    </source>
</evidence>
<dbReference type="InterPro" id="IPR000160">
    <property type="entry name" value="GGDEF_dom"/>
</dbReference>
<dbReference type="FunFam" id="3.30.70.270:FF:000001">
    <property type="entry name" value="Diguanylate cyclase domain protein"/>
    <property type="match status" value="1"/>
</dbReference>
<evidence type="ECO:0000256" key="1">
    <source>
        <dbReference type="ARBA" id="ARBA00012528"/>
    </source>
</evidence>
<dbReference type="NCBIfam" id="TIGR00254">
    <property type="entry name" value="GGDEF"/>
    <property type="match status" value="1"/>
</dbReference>
<feature type="coiled-coil region" evidence="3">
    <location>
        <begin position="77"/>
        <end position="104"/>
    </location>
</feature>
<dbReference type="RefSeq" id="WP_046849400.1">
    <property type="nucleotide sequence ID" value="NZ_CBDIPD010000009.1"/>
</dbReference>
<dbReference type="SMART" id="SM00267">
    <property type="entry name" value="GGDEF"/>
    <property type="match status" value="1"/>
</dbReference>
<keyword evidence="3" id="KW-0175">Coiled coil</keyword>
<dbReference type="PANTHER" id="PTHR45138:SF9">
    <property type="entry name" value="DIGUANYLATE CYCLASE DGCM-RELATED"/>
    <property type="match status" value="1"/>
</dbReference>
<evidence type="ECO:0000256" key="2">
    <source>
        <dbReference type="ARBA" id="ARBA00034247"/>
    </source>
</evidence>
<feature type="domain" description="GGDEF" evidence="4">
    <location>
        <begin position="135"/>
        <end position="267"/>
    </location>
</feature>
<dbReference type="InterPro" id="IPR043128">
    <property type="entry name" value="Rev_trsase/Diguanyl_cyclase"/>
</dbReference>
<dbReference type="Gene3D" id="3.30.70.270">
    <property type="match status" value="1"/>
</dbReference>
<gene>
    <name evidence="5" type="ORF">AAW31_05035</name>
    <name evidence="6" type="ORF">BCL69_104318</name>
</gene>
<dbReference type="Proteomes" id="UP000034156">
    <property type="component" value="Chromosome"/>
</dbReference>
<keyword evidence="7" id="KW-1185">Reference proteome</keyword>